<protein>
    <submittedName>
        <fullName evidence="1">Uncharacterized protein</fullName>
    </submittedName>
</protein>
<proteinExistence type="predicted"/>
<name>A0ABP0RGZ6_9DINO</name>
<dbReference type="EMBL" id="CAXAMN010026006">
    <property type="protein sequence ID" value="CAK9099854.1"/>
    <property type="molecule type" value="Genomic_DNA"/>
</dbReference>
<keyword evidence="2" id="KW-1185">Reference proteome</keyword>
<reference evidence="1 2" key="1">
    <citation type="submission" date="2024-02" db="EMBL/GenBank/DDBJ databases">
        <authorList>
            <person name="Chen Y."/>
            <person name="Shah S."/>
            <person name="Dougan E. K."/>
            <person name="Thang M."/>
            <person name="Chan C."/>
        </authorList>
    </citation>
    <scope>NUCLEOTIDE SEQUENCE [LARGE SCALE GENOMIC DNA]</scope>
</reference>
<comment type="caution">
    <text evidence="1">The sequence shown here is derived from an EMBL/GenBank/DDBJ whole genome shotgun (WGS) entry which is preliminary data.</text>
</comment>
<evidence type="ECO:0000313" key="1">
    <source>
        <dbReference type="EMBL" id="CAK9099854.1"/>
    </source>
</evidence>
<sequence length="162" mass="17848">MTLQAKSSLKYPPHQWFDIQKSGLAKERQTQRSNFRRAHPHLVAPLPVLSPDDLEDPAKTIVPPSDIFAASWTATLSKVGSIQGTSCWRQTPERGPAPHLIPPRPGVKCSSTGEIYLSKSPAQVPFRVSTAPDLKMVDNVLFRPRLYSEQRVAGIPMQAGSP</sequence>
<evidence type="ECO:0000313" key="2">
    <source>
        <dbReference type="Proteomes" id="UP001642484"/>
    </source>
</evidence>
<gene>
    <name evidence="1" type="ORF">CCMP2556_LOCUS47229</name>
</gene>
<organism evidence="1 2">
    <name type="scientific">Durusdinium trenchii</name>
    <dbReference type="NCBI Taxonomy" id="1381693"/>
    <lineage>
        <taxon>Eukaryota</taxon>
        <taxon>Sar</taxon>
        <taxon>Alveolata</taxon>
        <taxon>Dinophyceae</taxon>
        <taxon>Suessiales</taxon>
        <taxon>Symbiodiniaceae</taxon>
        <taxon>Durusdinium</taxon>
    </lineage>
</organism>
<accession>A0ABP0RGZ6</accession>
<dbReference type="Proteomes" id="UP001642484">
    <property type="component" value="Unassembled WGS sequence"/>
</dbReference>